<dbReference type="EMBL" id="LUKD01000006">
    <property type="protein sequence ID" value="KYG64235.1"/>
    <property type="molecule type" value="Genomic_DNA"/>
</dbReference>
<evidence type="ECO:0000313" key="4">
    <source>
        <dbReference type="Proteomes" id="UP000075391"/>
    </source>
</evidence>
<evidence type="ECO:0000256" key="1">
    <source>
        <dbReference type="SAM" id="SignalP"/>
    </source>
</evidence>
<sequence>MKSVISLALVLLSLLTTEVSVAAGKDGKSVKPAAKKSQLGTSFRFNGSTLRGKYQSSMGTAATVENDKLLEDLLKGRTHFNDRQAKETERN</sequence>
<protein>
    <recommendedName>
        <fullName evidence="6">RxLR effector protein</fullName>
    </recommendedName>
</protein>
<accession>A0A150WC05</accession>
<dbReference type="RefSeq" id="WP_063208174.1">
    <property type="nucleotide sequence ID" value="NZ_CP168967.1"/>
</dbReference>
<dbReference type="Proteomes" id="UP000075799">
    <property type="component" value="Unassembled WGS sequence"/>
</dbReference>
<keyword evidence="1" id="KW-0732">Signal</keyword>
<evidence type="ECO:0000313" key="2">
    <source>
        <dbReference type="EMBL" id="KYG60441.1"/>
    </source>
</evidence>
<dbReference type="Proteomes" id="UP000075391">
    <property type="component" value="Unassembled WGS sequence"/>
</dbReference>
<dbReference type="OrthoDB" id="5296826at2"/>
<feature type="chain" id="PRO_5013477195" description="RxLR effector protein" evidence="1">
    <location>
        <begin position="23"/>
        <end position="91"/>
    </location>
</feature>
<gene>
    <name evidence="2" type="ORF">AZI85_13320</name>
    <name evidence="3" type="ORF">AZI87_13415</name>
</gene>
<evidence type="ECO:0008006" key="6">
    <source>
        <dbReference type="Google" id="ProtNLM"/>
    </source>
</evidence>
<comment type="caution">
    <text evidence="2">The sequence shown here is derived from an EMBL/GenBank/DDBJ whole genome shotgun (WGS) entry which is preliminary data.</text>
</comment>
<evidence type="ECO:0000313" key="3">
    <source>
        <dbReference type="EMBL" id="KYG64235.1"/>
    </source>
</evidence>
<evidence type="ECO:0000313" key="5">
    <source>
        <dbReference type="Proteomes" id="UP000075799"/>
    </source>
</evidence>
<feature type="signal peptide" evidence="1">
    <location>
        <begin position="1"/>
        <end position="22"/>
    </location>
</feature>
<dbReference type="AlphaFoldDB" id="A0A150WC05"/>
<name>A0A150WC05_BDEBC</name>
<dbReference type="EMBL" id="LUKF01000020">
    <property type="protein sequence ID" value="KYG60441.1"/>
    <property type="molecule type" value="Genomic_DNA"/>
</dbReference>
<reference evidence="4 5" key="1">
    <citation type="submission" date="2016-03" db="EMBL/GenBank/DDBJ databases">
        <authorList>
            <person name="Ploux O."/>
        </authorList>
    </citation>
    <scope>NUCLEOTIDE SEQUENCE [LARGE SCALE GENOMIC DNA]</scope>
    <source>
        <strain evidence="2 4">BER2</strain>
        <strain evidence="3 5">EC13</strain>
    </source>
</reference>
<proteinExistence type="predicted"/>
<organism evidence="2 4">
    <name type="scientific">Bdellovibrio bacteriovorus</name>
    <dbReference type="NCBI Taxonomy" id="959"/>
    <lineage>
        <taxon>Bacteria</taxon>
        <taxon>Pseudomonadati</taxon>
        <taxon>Bdellovibrionota</taxon>
        <taxon>Bdellovibrionia</taxon>
        <taxon>Bdellovibrionales</taxon>
        <taxon>Pseudobdellovibrionaceae</taxon>
        <taxon>Bdellovibrio</taxon>
    </lineage>
</organism>